<dbReference type="PANTHER" id="PTHR35789">
    <property type="entry name" value="SPORE GERMINATION PROTEIN B3"/>
    <property type="match status" value="1"/>
</dbReference>
<dbReference type="Gene3D" id="3.30.300.210">
    <property type="entry name" value="Nutrient germinant receptor protein C, domain 3"/>
    <property type="match status" value="1"/>
</dbReference>
<protein>
    <submittedName>
        <fullName evidence="10">Uncharacterized protein</fullName>
    </submittedName>
</protein>
<dbReference type="Pfam" id="PF05504">
    <property type="entry name" value="Spore_GerAC"/>
    <property type="match status" value="1"/>
</dbReference>
<keyword evidence="6" id="KW-0564">Palmitate</keyword>
<dbReference type="Proteomes" id="UP000215137">
    <property type="component" value="Chromosome"/>
</dbReference>
<evidence type="ECO:0000256" key="5">
    <source>
        <dbReference type="ARBA" id="ARBA00023136"/>
    </source>
</evidence>
<dbReference type="EMBL" id="CP022983">
    <property type="protein sequence ID" value="ASV66585.1"/>
    <property type="molecule type" value="Genomic_DNA"/>
</dbReference>
<evidence type="ECO:0000259" key="8">
    <source>
        <dbReference type="Pfam" id="PF05504"/>
    </source>
</evidence>
<dbReference type="AlphaFoldDB" id="A0A248TEF7"/>
<organism evidence="10 11">
    <name type="scientific">Cytobacillus kochii</name>
    <dbReference type="NCBI Taxonomy" id="859143"/>
    <lineage>
        <taxon>Bacteria</taxon>
        <taxon>Bacillati</taxon>
        <taxon>Bacillota</taxon>
        <taxon>Bacilli</taxon>
        <taxon>Bacillales</taxon>
        <taxon>Bacillaceae</taxon>
        <taxon>Cytobacillus</taxon>
    </lineage>
</organism>
<dbReference type="Pfam" id="PF25198">
    <property type="entry name" value="Spore_GerAC_N"/>
    <property type="match status" value="1"/>
</dbReference>
<accession>A0A248TEF7</accession>
<dbReference type="InterPro" id="IPR008844">
    <property type="entry name" value="Spore_GerAC-like"/>
</dbReference>
<gene>
    <name evidence="10" type="ORF">CKF48_04170</name>
</gene>
<evidence type="ECO:0000256" key="1">
    <source>
        <dbReference type="ARBA" id="ARBA00004635"/>
    </source>
</evidence>
<evidence type="ECO:0000256" key="7">
    <source>
        <dbReference type="ARBA" id="ARBA00023288"/>
    </source>
</evidence>
<evidence type="ECO:0000259" key="9">
    <source>
        <dbReference type="Pfam" id="PF25198"/>
    </source>
</evidence>
<keyword evidence="7" id="KW-0449">Lipoprotein</keyword>
<dbReference type="GO" id="GO:0009847">
    <property type="term" value="P:spore germination"/>
    <property type="evidence" value="ECO:0007669"/>
    <property type="project" value="InterPro"/>
</dbReference>
<evidence type="ECO:0000256" key="2">
    <source>
        <dbReference type="ARBA" id="ARBA00007886"/>
    </source>
</evidence>
<evidence type="ECO:0000256" key="4">
    <source>
        <dbReference type="ARBA" id="ARBA00022729"/>
    </source>
</evidence>
<dbReference type="PROSITE" id="PS51257">
    <property type="entry name" value="PROKAR_LIPOPROTEIN"/>
    <property type="match status" value="1"/>
</dbReference>
<feature type="domain" description="Spore germination protein N-terminal" evidence="9">
    <location>
        <begin position="20"/>
        <end position="195"/>
    </location>
</feature>
<keyword evidence="11" id="KW-1185">Reference proteome</keyword>
<keyword evidence="5" id="KW-0472">Membrane</keyword>
<evidence type="ECO:0000256" key="6">
    <source>
        <dbReference type="ARBA" id="ARBA00023139"/>
    </source>
</evidence>
<evidence type="ECO:0000313" key="11">
    <source>
        <dbReference type="Proteomes" id="UP000215137"/>
    </source>
</evidence>
<dbReference type="KEGG" id="bko:CKF48_04170"/>
<reference evidence="10 11" key="1">
    <citation type="submission" date="2017-08" db="EMBL/GenBank/DDBJ databases">
        <title>Complete Genome Sequence of Bacillus kochii Oregon-R-modENCODE STRAIN BDGP4, isolated from Drosophila melanogaster gut.</title>
        <authorList>
            <person name="Wan K.H."/>
            <person name="Yu C."/>
            <person name="Park S."/>
            <person name="Hammonds A.S."/>
            <person name="Booth B.W."/>
            <person name="Celniker S.E."/>
        </authorList>
    </citation>
    <scope>NUCLEOTIDE SEQUENCE [LARGE SCALE GENOMIC DNA]</scope>
    <source>
        <strain evidence="10 11">BDGP4</strain>
    </source>
</reference>
<evidence type="ECO:0000256" key="3">
    <source>
        <dbReference type="ARBA" id="ARBA00022544"/>
    </source>
</evidence>
<feature type="domain" description="Spore germination GerAC-like C-terminal" evidence="8">
    <location>
        <begin position="214"/>
        <end position="370"/>
    </location>
</feature>
<dbReference type="GO" id="GO:0016020">
    <property type="term" value="C:membrane"/>
    <property type="evidence" value="ECO:0007669"/>
    <property type="project" value="UniProtKB-SubCell"/>
</dbReference>
<evidence type="ECO:0000313" key="10">
    <source>
        <dbReference type="EMBL" id="ASV66585.1"/>
    </source>
</evidence>
<sequence length="378" mass="43650">MKKILIPIIVCALLLSGCWDEKDIVEMQYITAIGIDYDKEKEDYILYAQVVSFAGVAKSEQAATVPSKVWVAKGQGKSMEAAINMIYDKSNQIVYWAHIGIIIFHERLLQHGIDQISDSLARFQQIRETNWMYGTKDSIEDILLVTSLFSSAVQTTLFNPEEAYHVHSIISPIRMHRFYSDFTEKATTTKLPMISVKEDVWRTKGATNDSAKSSGVFLLKEKKYLGGLPISQFRGLRWVTKTTKRSPLRIKLENNDEVNLIITQLDPHLKINELDKDKFDIDINANGGIIEVHKEISLPILKEKIIEKMEKEIRETYENALNIKADIYNLEELVYRKDYDRWKHDYKGRFTLTENSIANINIDITITKTGEYDYQFSY</sequence>
<proteinExistence type="inferred from homology"/>
<keyword evidence="3" id="KW-0309">Germination</keyword>
<dbReference type="RefSeq" id="WP_095370160.1">
    <property type="nucleotide sequence ID" value="NZ_CP022983.1"/>
</dbReference>
<dbReference type="OrthoDB" id="2380468at2"/>
<comment type="subcellular location">
    <subcellularLocation>
        <location evidence="1">Membrane</location>
        <topology evidence="1">Lipid-anchor</topology>
    </subcellularLocation>
</comment>
<dbReference type="InterPro" id="IPR038501">
    <property type="entry name" value="Spore_GerAC_C_sf"/>
</dbReference>
<dbReference type="NCBIfam" id="TIGR02887">
    <property type="entry name" value="spore_ger_x_C"/>
    <property type="match status" value="1"/>
</dbReference>
<name>A0A248TEF7_9BACI</name>
<comment type="similarity">
    <text evidence="2">Belongs to the GerABKC lipoprotein family.</text>
</comment>
<keyword evidence="4" id="KW-0732">Signal</keyword>
<dbReference type="InterPro" id="IPR057336">
    <property type="entry name" value="GerAC_N"/>
</dbReference>
<dbReference type="InterPro" id="IPR046953">
    <property type="entry name" value="Spore_GerAC-like_C"/>
</dbReference>
<dbReference type="PANTHER" id="PTHR35789:SF1">
    <property type="entry name" value="SPORE GERMINATION PROTEIN B3"/>
    <property type="match status" value="1"/>
</dbReference>